<evidence type="ECO:0000256" key="5">
    <source>
        <dbReference type="ARBA" id="ARBA00022454"/>
    </source>
</evidence>
<keyword evidence="12" id="KW-1185">Reference proteome</keyword>
<evidence type="ECO:0000313" key="11">
    <source>
        <dbReference type="EMBL" id="CAI8049896.1"/>
    </source>
</evidence>
<feature type="compositionally biased region" description="Acidic residues" evidence="9">
    <location>
        <begin position="297"/>
        <end position="312"/>
    </location>
</feature>
<feature type="compositionally biased region" description="Acidic residues" evidence="9">
    <location>
        <begin position="1"/>
        <end position="23"/>
    </location>
</feature>
<keyword evidence="5" id="KW-0158">Chromosome</keyword>
<feature type="compositionally biased region" description="Polar residues" evidence="9">
    <location>
        <begin position="216"/>
        <end position="225"/>
    </location>
</feature>
<keyword evidence="6" id="KW-0779">Telomere</keyword>
<reference evidence="11" key="1">
    <citation type="submission" date="2023-03" db="EMBL/GenBank/DDBJ databases">
        <authorList>
            <person name="Steffen K."/>
            <person name="Cardenas P."/>
        </authorList>
    </citation>
    <scope>NUCLEOTIDE SEQUENCE</scope>
</reference>
<gene>
    <name evidence="11" type="ORF">GBAR_LOCUS27465</name>
</gene>
<feature type="compositionally biased region" description="Polar residues" evidence="9">
    <location>
        <begin position="274"/>
        <end position="290"/>
    </location>
</feature>
<feature type="domain" description="Telomeric single stranded DNA binding POT1/Cdc13" evidence="10">
    <location>
        <begin position="363"/>
        <end position="497"/>
    </location>
</feature>
<dbReference type="Pfam" id="PF16686">
    <property type="entry name" value="POT1PC"/>
    <property type="match status" value="1"/>
</dbReference>
<dbReference type="Pfam" id="PF02765">
    <property type="entry name" value="POT1"/>
    <property type="match status" value="1"/>
</dbReference>
<dbReference type="PANTHER" id="PTHR14513:SF0">
    <property type="entry name" value="PROTECTION OF TELOMERES PROTEIN 1"/>
    <property type="match status" value="1"/>
</dbReference>
<comment type="similarity">
    <text evidence="3">Belongs to the telombin family.</text>
</comment>
<evidence type="ECO:0000256" key="2">
    <source>
        <dbReference type="ARBA" id="ARBA00004574"/>
    </source>
</evidence>
<dbReference type="InterPro" id="IPR012340">
    <property type="entry name" value="NA-bd_OB-fold"/>
</dbReference>
<dbReference type="GO" id="GO:0010521">
    <property type="term" value="F:telomerase inhibitor activity"/>
    <property type="evidence" value="ECO:0007669"/>
    <property type="project" value="TreeGrafter"/>
</dbReference>
<evidence type="ECO:0000256" key="3">
    <source>
        <dbReference type="ARBA" id="ARBA00008442"/>
    </source>
</evidence>
<feature type="region of interest" description="Disordered" evidence="9">
    <location>
        <begin position="170"/>
        <end position="345"/>
    </location>
</feature>
<dbReference type="FunFam" id="2.40.50.140:FF:000119">
    <property type="entry name" value="Protection of telomeres 1 homolog"/>
    <property type="match status" value="1"/>
</dbReference>
<feature type="compositionally biased region" description="Basic residues" evidence="9">
    <location>
        <begin position="189"/>
        <end position="198"/>
    </location>
</feature>
<evidence type="ECO:0000256" key="1">
    <source>
        <dbReference type="ARBA" id="ARBA00004123"/>
    </source>
</evidence>
<dbReference type="Proteomes" id="UP001174909">
    <property type="component" value="Unassembled WGS sequence"/>
</dbReference>
<dbReference type="PANTHER" id="PTHR14513">
    <property type="entry name" value="PROTECTION OF TELOMERES 1"/>
    <property type="match status" value="1"/>
</dbReference>
<comment type="subcellular location">
    <subcellularLocation>
        <location evidence="2">Chromosome</location>
        <location evidence="2">Telomere</location>
    </subcellularLocation>
    <subcellularLocation>
        <location evidence="1">Nucleus</location>
    </subcellularLocation>
</comment>
<protein>
    <recommendedName>
        <fullName evidence="4">Protection of telomeres protein 1</fullName>
    </recommendedName>
</protein>
<keyword evidence="7" id="KW-0238">DNA-binding</keyword>
<dbReference type="GO" id="GO:0032210">
    <property type="term" value="P:regulation of telomere maintenance via telomerase"/>
    <property type="evidence" value="ECO:0007669"/>
    <property type="project" value="TreeGrafter"/>
</dbReference>
<dbReference type="SUPFAM" id="SSF50249">
    <property type="entry name" value="Nucleic acid-binding proteins"/>
    <property type="match status" value="2"/>
</dbReference>
<evidence type="ECO:0000259" key="10">
    <source>
        <dbReference type="SMART" id="SM00976"/>
    </source>
</evidence>
<comment type="caution">
    <text evidence="11">The sequence shown here is derived from an EMBL/GenBank/DDBJ whole genome shotgun (WGS) entry which is preliminary data.</text>
</comment>
<evidence type="ECO:0000256" key="4">
    <source>
        <dbReference type="ARBA" id="ARBA00015253"/>
    </source>
</evidence>
<feature type="compositionally biased region" description="Low complexity" evidence="9">
    <location>
        <begin position="202"/>
        <end position="213"/>
    </location>
</feature>
<feature type="compositionally biased region" description="Polar residues" evidence="9">
    <location>
        <begin position="253"/>
        <end position="263"/>
    </location>
</feature>
<dbReference type="AlphaFoldDB" id="A0AA35TN03"/>
<evidence type="ECO:0000256" key="9">
    <source>
        <dbReference type="SAM" id="MobiDB-lite"/>
    </source>
</evidence>
<proteinExistence type="inferred from homology"/>
<dbReference type="SMART" id="SM00976">
    <property type="entry name" value="Telo_bind"/>
    <property type="match status" value="1"/>
</dbReference>
<evidence type="ECO:0000313" key="12">
    <source>
        <dbReference type="Proteomes" id="UP001174909"/>
    </source>
</evidence>
<feature type="region of interest" description="Disordered" evidence="9">
    <location>
        <begin position="1"/>
        <end position="41"/>
    </location>
</feature>
<dbReference type="InterPro" id="IPR011564">
    <property type="entry name" value="Telomer_end-bd_POT1/Cdc13"/>
</dbReference>
<dbReference type="GO" id="GO:0016233">
    <property type="term" value="P:telomere capping"/>
    <property type="evidence" value="ECO:0007669"/>
    <property type="project" value="TreeGrafter"/>
</dbReference>
<accession>A0AA35TN03</accession>
<dbReference type="Gene3D" id="2.40.50.140">
    <property type="entry name" value="Nucleic acid-binding proteins"/>
    <property type="match status" value="2"/>
</dbReference>
<keyword evidence="8" id="KW-0539">Nucleus</keyword>
<evidence type="ECO:0000256" key="7">
    <source>
        <dbReference type="ARBA" id="ARBA00023125"/>
    </source>
</evidence>
<organism evidence="11 12">
    <name type="scientific">Geodia barretti</name>
    <name type="common">Barrett's horny sponge</name>
    <dbReference type="NCBI Taxonomy" id="519541"/>
    <lineage>
        <taxon>Eukaryota</taxon>
        <taxon>Metazoa</taxon>
        <taxon>Porifera</taxon>
        <taxon>Demospongiae</taxon>
        <taxon>Heteroscleromorpha</taxon>
        <taxon>Tetractinellida</taxon>
        <taxon>Astrophorina</taxon>
        <taxon>Geodiidae</taxon>
        <taxon>Geodia</taxon>
    </lineage>
</organism>
<dbReference type="CDD" id="cd04497">
    <property type="entry name" value="hPOT1_OB1_like"/>
    <property type="match status" value="1"/>
</dbReference>
<evidence type="ECO:0000256" key="6">
    <source>
        <dbReference type="ARBA" id="ARBA00022895"/>
    </source>
</evidence>
<feature type="compositionally biased region" description="Low complexity" evidence="9">
    <location>
        <begin position="316"/>
        <end position="334"/>
    </location>
</feature>
<dbReference type="InterPro" id="IPR028389">
    <property type="entry name" value="POT1"/>
</dbReference>
<dbReference type="GO" id="GO:0000783">
    <property type="term" value="C:nuclear telomere cap complex"/>
    <property type="evidence" value="ECO:0007669"/>
    <property type="project" value="TreeGrafter"/>
</dbReference>
<dbReference type="EMBL" id="CASHTH010003821">
    <property type="protein sequence ID" value="CAI8049896.1"/>
    <property type="molecule type" value="Genomic_DNA"/>
</dbReference>
<name>A0AA35TN03_GEOBA</name>
<dbReference type="InterPro" id="IPR032042">
    <property type="entry name" value="POT1PC"/>
</dbReference>
<evidence type="ECO:0000256" key="8">
    <source>
        <dbReference type="ARBA" id="ARBA00023242"/>
    </source>
</evidence>
<dbReference type="GO" id="GO:0098505">
    <property type="term" value="F:G-rich strand telomeric DNA binding"/>
    <property type="evidence" value="ECO:0007669"/>
    <property type="project" value="TreeGrafter"/>
</dbReference>
<sequence length="880" mass="96881">MDEDAINSEEEAAEPMEEEEEQATESTSAPLQQQQPQVMGFTTRAELGRHASGLQLVRTKLSDLVPRTNLDDSYAGGKVVSTYSGQLTQGSVVVLLQDDPRSERYAECAISGDVTRLLPRSAELGCSELYVHGTGVRVGAAVTDCSQEMEVGISVDGEEGKIWIVNRDARNPGFLPSRSPSEFQGRGGNTKKARRRQQMKTGLESGRLSGRLLAPTASNVAQPHTSVKVPVPEPLAATTDPPTARQEPRALTPESSTAISQVATHYATGPSPQPSHQQTENPTSIPSNEIRSVRTAEEEEEEEDREEEENEAGDVLSSSEDILSSSDDESLGSIGSEGQGQGQDRTLFPYYQTSTRQNQSYSYTKLSELEAGLQKVNVFGVVTDFQPPFQTKGRDFCSIVNITDESLPEREALKCTFFHSNQDRLPKVKKVGDVVCFHRINIKLYPSGVQGIGQNFTSCLSFPGHLGSKVKPLTGSVSYTFTPQDRRRVEELRLWIARKSQRVNPFLRLLKDIAIDVDSSDLVCQVLSISRQVSTSGPPNAVLSVWDGTQARHRSLALDLSTYETTQVADSELLRFSDRYSESVVLYGRELVESLAAIKPGRFVCLQDVQAKLHSDQYNSFKETFSAVELRLQPSENTTGSREARVRVLSSEEIEVFELKNRLRKCRKSPSVHFRPLPPDIVSSGITDTPHSEHQQPVPLSALGKVEDTPAKFLSIVKVLGIEPCSVEGMVQLRCPICKNKTAVRENLPNTAICTLCPREKRKRKRKAPTLQPTYFFKLELADETGHVKAHVSGAQAARFLSGCPPTVFHRHPQQRMALLEQLYALTGDNDPFDSDSVAFPRPWVAVCLVSMAGGTSTSSSGTSGDVTYHLFDTILKQRA</sequence>